<protein>
    <recommendedName>
        <fullName evidence="4">Integral membrane protein</fullName>
    </recommendedName>
</protein>
<evidence type="ECO:0000256" key="1">
    <source>
        <dbReference type="SAM" id="Phobius"/>
    </source>
</evidence>
<evidence type="ECO:0000313" key="3">
    <source>
        <dbReference type="Proteomes" id="UP001501577"/>
    </source>
</evidence>
<evidence type="ECO:0008006" key="4">
    <source>
        <dbReference type="Google" id="ProtNLM"/>
    </source>
</evidence>
<keyword evidence="1" id="KW-0472">Membrane</keyword>
<comment type="caution">
    <text evidence="2">The sequence shown here is derived from an EMBL/GenBank/DDBJ whole genome shotgun (WGS) entry which is preliminary data.</text>
</comment>
<organism evidence="2 3">
    <name type="scientific">Tetragenococcus solitarius</name>
    <dbReference type="NCBI Taxonomy" id="71453"/>
    <lineage>
        <taxon>Bacteria</taxon>
        <taxon>Bacillati</taxon>
        <taxon>Bacillota</taxon>
        <taxon>Bacilli</taxon>
        <taxon>Lactobacillales</taxon>
        <taxon>Enterococcaceae</taxon>
        <taxon>Tetragenococcus</taxon>
    </lineage>
</organism>
<dbReference type="EMBL" id="BAAAXQ010000034">
    <property type="protein sequence ID" value="GAA3016765.1"/>
    <property type="molecule type" value="Genomic_DNA"/>
</dbReference>
<sequence>MKKVSLLGILFILSITALILVANLQKDTNTISINNPDVMKASTILLTVLFVPPILLAFLKKESVAYFRFTINSYFYCGFHVLIPTALFHVKGIFITILAIDGTFISLRGMAITKPRKK</sequence>
<dbReference type="Proteomes" id="UP001501577">
    <property type="component" value="Unassembled WGS sequence"/>
</dbReference>
<evidence type="ECO:0000313" key="2">
    <source>
        <dbReference type="EMBL" id="GAA3016765.1"/>
    </source>
</evidence>
<gene>
    <name evidence="2" type="ORF">GCM10019998_11190</name>
</gene>
<feature type="transmembrane region" description="Helical" evidence="1">
    <location>
        <begin position="66"/>
        <end position="87"/>
    </location>
</feature>
<dbReference type="RefSeq" id="WP_068710104.1">
    <property type="nucleotide sequence ID" value="NZ_BAAAXQ010000034.1"/>
</dbReference>
<proteinExistence type="predicted"/>
<keyword evidence="1" id="KW-0812">Transmembrane</keyword>
<feature type="transmembrane region" description="Helical" evidence="1">
    <location>
        <begin position="93"/>
        <end position="111"/>
    </location>
</feature>
<reference evidence="2 3" key="1">
    <citation type="journal article" date="2019" name="Int. J. Syst. Evol. Microbiol.">
        <title>The Global Catalogue of Microorganisms (GCM) 10K type strain sequencing project: providing services to taxonomists for standard genome sequencing and annotation.</title>
        <authorList>
            <consortium name="The Broad Institute Genomics Platform"/>
            <consortium name="The Broad Institute Genome Sequencing Center for Infectious Disease"/>
            <person name="Wu L."/>
            <person name="Ma J."/>
        </authorList>
    </citation>
    <scope>NUCLEOTIDE SEQUENCE [LARGE SCALE GENOMIC DNA]</scope>
    <source>
        <strain evidence="2 3">JCM 8736</strain>
    </source>
</reference>
<feature type="transmembrane region" description="Helical" evidence="1">
    <location>
        <begin position="41"/>
        <end position="59"/>
    </location>
</feature>
<accession>A0ABN3YA47</accession>
<name>A0ABN3YA47_9ENTE</name>
<keyword evidence="1" id="KW-1133">Transmembrane helix</keyword>
<keyword evidence="3" id="KW-1185">Reference proteome</keyword>